<dbReference type="InterPro" id="IPR001878">
    <property type="entry name" value="Znf_CCHC"/>
</dbReference>
<evidence type="ECO:0000256" key="1">
    <source>
        <dbReference type="PROSITE-ProRule" id="PRU00047"/>
    </source>
</evidence>
<gene>
    <name evidence="4" type="ORF">RS030_2280</name>
</gene>
<feature type="domain" description="CCHC-type" evidence="3">
    <location>
        <begin position="245"/>
        <end position="259"/>
    </location>
</feature>
<keyword evidence="1" id="KW-0863">Zinc-finger</keyword>
<dbReference type="EMBL" id="JAWDEY010000022">
    <property type="protein sequence ID" value="KAK6588809.1"/>
    <property type="molecule type" value="Genomic_DNA"/>
</dbReference>
<reference evidence="4 5" key="1">
    <citation type="submission" date="2023-10" db="EMBL/GenBank/DDBJ databases">
        <title>Comparative genomics analysis reveals potential genetic determinants of host preference in Cryptosporidium xiaoi.</title>
        <authorList>
            <person name="Xiao L."/>
            <person name="Li J."/>
        </authorList>
    </citation>
    <scope>NUCLEOTIDE SEQUENCE [LARGE SCALE GENOMIC DNA]</scope>
    <source>
        <strain evidence="4 5">52996</strain>
    </source>
</reference>
<keyword evidence="5" id="KW-1185">Reference proteome</keyword>
<dbReference type="AlphaFoldDB" id="A0AAV9XWD7"/>
<keyword evidence="1" id="KW-0479">Metal-binding</keyword>
<protein>
    <recommendedName>
        <fullName evidence="3">CCHC-type domain-containing protein</fullName>
    </recommendedName>
</protein>
<dbReference type="PROSITE" id="PS50158">
    <property type="entry name" value="ZF_CCHC"/>
    <property type="match status" value="1"/>
</dbReference>
<comment type="caution">
    <text evidence="4">The sequence shown here is derived from an EMBL/GenBank/DDBJ whole genome shotgun (WGS) entry which is preliminary data.</text>
</comment>
<dbReference type="Proteomes" id="UP001311799">
    <property type="component" value="Unassembled WGS sequence"/>
</dbReference>
<proteinExistence type="predicted"/>
<dbReference type="GO" id="GO:0008270">
    <property type="term" value="F:zinc ion binding"/>
    <property type="evidence" value="ECO:0007669"/>
    <property type="project" value="UniProtKB-KW"/>
</dbReference>
<dbReference type="GO" id="GO:0003676">
    <property type="term" value="F:nucleic acid binding"/>
    <property type="evidence" value="ECO:0007669"/>
    <property type="project" value="InterPro"/>
</dbReference>
<organism evidence="4 5">
    <name type="scientific">Cryptosporidium xiaoi</name>
    <dbReference type="NCBI Taxonomy" id="659607"/>
    <lineage>
        <taxon>Eukaryota</taxon>
        <taxon>Sar</taxon>
        <taxon>Alveolata</taxon>
        <taxon>Apicomplexa</taxon>
        <taxon>Conoidasida</taxon>
        <taxon>Coccidia</taxon>
        <taxon>Eucoccidiorida</taxon>
        <taxon>Eimeriorina</taxon>
        <taxon>Cryptosporidiidae</taxon>
        <taxon>Cryptosporidium</taxon>
    </lineage>
</organism>
<feature type="compositionally biased region" description="Basic and acidic residues" evidence="2">
    <location>
        <begin position="423"/>
        <end position="436"/>
    </location>
</feature>
<evidence type="ECO:0000313" key="4">
    <source>
        <dbReference type="EMBL" id="KAK6588809.1"/>
    </source>
</evidence>
<accession>A0AAV9XWD7</accession>
<sequence length="668" mass="78242">MKKICELYTFDDLDEIRKVEQIHLENFEKLELEDKNEVGEKFNLYRDGEKRVNNDEFSIEIFKNLAKNDYINGVTNNTRNKNNESADSIEQIRNMDIIKSVLGLGDIELEKTVSLELWEYFKEIGTSIWPSFLRYENPPSHIKTMESRFYLNKDVTSSESVVYSEFKNKESGLDYINYINSILRDITERNRFKSFLFNTFEATRKGFITYYLITNGLKKSTISLRCQYCGSSNCNKSVSSCKSNRCFKCLMKGHQIKDCNTKSGFFYQNYILPARVERESYFRKKSINDLFNFKNKNGKDKSDDGNSYINLESNKKLFKYCICVDCNKMGHTSCTSKPPYLSEINNKENLLKAKNKFILNSETNYPPSQQRRKKCNLPDSNKLFNISHLLHYMSNNCEKIDEEMNLGEHSESVVRSKNSSQKSNKESKYSNKEVSKSKTHKNIKTENNTQDFSINKHDKNLNDNYSSNSNSSHLIYLRNNTIPYHFRNSQIPIKTHPLPPPLPYQHSSHHPINYNYHYHNKYSTNSYIPQTLHPHPHMHPPPHIHHPPFIHPIPYNHHHFIQVQNNHLIHDVVHREVFNINRRYFHDVNGSQTGIMDTEVREVNPQCNYIDQNDDCAPYLTHNNASLQANSTLSSFSSPNPFDQAPTNNNGINVTQKRRRFNNGFNRK</sequence>
<name>A0AAV9XWD7_9CRYT</name>
<feature type="region of interest" description="Disordered" evidence="2">
    <location>
        <begin position="408"/>
        <end position="457"/>
    </location>
</feature>
<evidence type="ECO:0000313" key="5">
    <source>
        <dbReference type="Proteomes" id="UP001311799"/>
    </source>
</evidence>
<evidence type="ECO:0000256" key="2">
    <source>
        <dbReference type="SAM" id="MobiDB-lite"/>
    </source>
</evidence>
<keyword evidence="1" id="KW-0862">Zinc</keyword>
<evidence type="ECO:0000259" key="3">
    <source>
        <dbReference type="PROSITE" id="PS50158"/>
    </source>
</evidence>